<feature type="compositionally biased region" description="Polar residues" evidence="1">
    <location>
        <begin position="24"/>
        <end position="40"/>
    </location>
</feature>
<evidence type="ECO:0000256" key="1">
    <source>
        <dbReference type="SAM" id="MobiDB-lite"/>
    </source>
</evidence>
<comment type="caution">
    <text evidence="2">The sequence shown here is derived from an EMBL/GenBank/DDBJ whole genome shotgun (WGS) entry which is preliminary data.</text>
</comment>
<dbReference type="Proteomes" id="UP001153269">
    <property type="component" value="Unassembled WGS sequence"/>
</dbReference>
<gene>
    <name evidence="2" type="ORF">PLEPLA_LOCUS16425</name>
</gene>
<reference evidence="2" key="1">
    <citation type="submission" date="2020-03" db="EMBL/GenBank/DDBJ databases">
        <authorList>
            <person name="Weist P."/>
        </authorList>
    </citation>
    <scope>NUCLEOTIDE SEQUENCE</scope>
</reference>
<dbReference type="AlphaFoldDB" id="A0A9N7UDA1"/>
<keyword evidence="3" id="KW-1185">Reference proteome</keyword>
<name>A0A9N7UDA1_PLEPL</name>
<accession>A0A9N7UDA1</accession>
<evidence type="ECO:0000313" key="3">
    <source>
        <dbReference type="Proteomes" id="UP001153269"/>
    </source>
</evidence>
<feature type="region of interest" description="Disordered" evidence="1">
    <location>
        <begin position="1"/>
        <end position="40"/>
    </location>
</feature>
<protein>
    <submittedName>
        <fullName evidence="2">Uncharacterized protein</fullName>
    </submittedName>
</protein>
<feature type="region of interest" description="Disordered" evidence="1">
    <location>
        <begin position="65"/>
        <end position="87"/>
    </location>
</feature>
<proteinExistence type="predicted"/>
<evidence type="ECO:0000313" key="2">
    <source>
        <dbReference type="EMBL" id="CAB1428452.1"/>
    </source>
</evidence>
<organism evidence="2 3">
    <name type="scientific">Pleuronectes platessa</name>
    <name type="common">European plaice</name>
    <dbReference type="NCBI Taxonomy" id="8262"/>
    <lineage>
        <taxon>Eukaryota</taxon>
        <taxon>Metazoa</taxon>
        <taxon>Chordata</taxon>
        <taxon>Craniata</taxon>
        <taxon>Vertebrata</taxon>
        <taxon>Euteleostomi</taxon>
        <taxon>Actinopterygii</taxon>
        <taxon>Neopterygii</taxon>
        <taxon>Teleostei</taxon>
        <taxon>Neoteleostei</taxon>
        <taxon>Acanthomorphata</taxon>
        <taxon>Carangaria</taxon>
        <taxon>Pleuronectiformes</taxon>
        <taxon>Pleuronectoidei</taxon>
        <taxon>Pleuronectidae</taxon>
        <taxon>Pleuronectes</taxon>
    </lineage>
</organism>
<dbReference type="EMBL" id="CADEAL010001057">
    <property type="protein sequence ID" value="CAB1428452.1"/>
    <property type="molecule type" value="Genomic_DNA"/>
</dbReference>
<sequence length="112" mass="12763">MQDRLSSILARWLPPHVQGEKKPLQSQHMEQSGNASQSRWSAGRFALQHRPWARTTVQADKLRQSLNAQSGGGRPKPRTCQRNEHNQYAPVSQVLFVNILDIDKDFSDSQMV</sequence>